<dbReference type="AlphaFoldDB" id="A0A2P2EA36"/>
<organism evidence="1 2">
    <name type="scientific">Candidatus Phycosocius bacilliformis</name>
    <dbReference type="NCBI Taxonomy" id="1445552"/>
    <lineage>
        <taxon>Bacteria</taxon>
        <taxon>Pseudomonadati</taxon>
        <taxon>Pseudomonadota</taxon>
        <taxon>Alphaproteobacteria</taxon>
        <taxon>Caulobacterales</taxon>
        <taxon>Caulobacterales incertae sedis</taxon>
        <taxon>Candidatus Phycosocius</taxon>
    </lineage>
</organism>
<comment type="caution">
    <text evidence="1">The sequence shown here is derived from an EMBL/GenBank/DDBJ whole genome shotgun (WGS) entry which is preliminary data.</text>
</comment>
<name>A0A2P2EA36_9PROT</name>
<accession>A0A2P2EA36</accession>
<gene>
    <name evidence="1" type="ORF">PbB2_01596</name>
</gene>
<proteinExistence type="predicted"/>
<evidence type="ECO:0000313" key="2">
    <source>
        <dbReference type="Proteomes" id="UP000245086"/>
    </source>
</evidence>
<evidence type="ECO:0000313" key="1">
    <source>
        <dbReference type="EMBL" id="GBF57925.1"/>
    </source>
</evidence>
<dbReference type="EMBL" id="BFBR01000004">
    <property type="protein sequence ID" value="GBF57925.1"/>
    <property type="molecule type" value="Genomic_DNA"/>
</dbReference>
<reference evidence="1 2" key="1">
    <citation type="journal article" date="2018" name="Genome Announc.">
        <title>Draft Genome Sequence of "Candidatus Phycosocius bacilliformis," an Alphaproteobacterial Ectosymbiont of the Hydrocarbon-Producing Green Alga Botryococcus braunii.</title>
        <authorList>
            <person name="Tanabe Y."/>
            <person name="Yamaguchi H."/>
            <person name="Watanabe M.M."/>
        </authorList>
    </citation>
    <scope>NUCLEOTIDE SEQUENCE [LARGE SCALE GENOMIC DNA]</scope>
    <source>
        <strain evidence="1 2">BOTRYCO-2</strain>
    </source>
</reference>
<dbReference type="Proteomes" id="UP000245086">
    <property type="component" value="Unassembled WGS sequence"/>
</dbReference>
<sequence>MIGLSCKSGLDPDGTPQDTSLSGLWAFLSHALSRSVMTWHHLNPMISSRRSDVHAQFCAKFSSWRAKPGIWLFYDAACRMVSRASMIVDTRSSISASWVRQDDTLIRNAGLPRHMVVPNQARPLSETNFWIAKVV</sequence>
<keyword evidence="2" id="KW-1185">Reference proteome</keyword>
<protein>
    <submittedName>
        <fullName evidence="1">Uncharacterized protein</fullName>
    </submittedName>
</protein>